<reference evidence="7" key="1">
    <citation type="journal article" date="2019" name="Int. J. Syst. Evol. Microbiol.">
        <title>The Global Catalogue of Microorganisms (GCM) 10K type strain sequencing project: providing services to taxonomists for standard genome sequencing and annotation.</title>
        <authorList>
            <consortium name="The Broad Institute Genomics Platform"/>
            <consortium name="The Broad Institute Genome Sequencing Center for Infectious Disease"/>
            <person name="Wu L."/>
            <person name="Ma J."/>
        </authorList>
    </citation>
    <scope>NUCLEOTIDE SEQUENCE [LARGE SCALE GENOMIC DNA]</scope>
    <source>
        <strain evidence="7">CGMCC 4.1434</strain>
    </source>
</reference>
<evidence type="ECO:0000256" key="4">
    <source>
        <dbReference type="ARBA" id="ARBA00051722"/>
    </source>
</evidence>
<dbReference type="SUPFAM" id="SSF89550">
    <property type="entry name" value="PHP domain-like"/>
    <property type="match status" value="1"/>
</dbReference>
<dbReference type="PANTHER" id="PTHR39181">
    <property type="entry name" value="TYROSINE-PROTEIN PHOSPHATASE YWQE"/>
    <property type="match status" value="1"/>
</dbReference>
<dbReference type="EC" id="3.1.3.48" evidence="5"/>
<comment type="similarity">
    <text evidence="1 5">Belongs to the metallo-dependent hydrolases superfamily. CpsB/CapC family.</text>
</comment>
<keyword evidence="2 5" id="KW-0378">Hydrolase</keyword>
<dbReference type="InterPro" id="IPR016667">
    <property type="entry name" value="Caps_polysacc_synth_CpsB/CapC"/>
</dbReference>
<comment type="catalytic activity">
    <reaction evidence="4 5">
        <text>O-phospho-L-tyrosyl-[protein] + H2O = L-tyrosyl-[protein] + phosphate</text>
        <dbReference type="Rhea" id="RHEA:10684"/>
        <dbReference type="Rhea" id="RHEA-COMP:10136"/>
        <dbReference type="Rhea" id="RHEA-COMP:20101"/>
        <dbReference type="ChEBI" id="CHEBI:15377"/>
        <dbReference type="ChEBI" id="CHEBI:43474"/>
        <dbReference type="ChEBI" id="CHEBI:46858"/>
        <dbReference type="ChEBI" id="CHEBI:61978"/>
        <dbReference type="EC" id="3.1.3.48"/>
    </reaction>
</comment>
<organism evidence="6 7">
    <name type="scientific">Sporosarcina soli</name>
    <dbReference type="NCBI Taxonomy" id="334736"/>
    <lineage>
        <taxon>Bacteria</taxon>
        <taxon>Bacillati</taxon>
        <taxon>Bacillota</taxon>
        <taxon>Bacilli</taxon>
        <taxon>Bacillales</taxon>
        <taxon>Caryophanaceae</taxon>
        <taxon>Sporosarcina</taxon>
    </lineage>
</organism>
<evidence type="ECO:0000256" key="2">
    <source>
        <dbReference type="ARBA" id="ARBA00022801"/>
    </source>
</evidence>
<dbReference type="Pfam" id="PF19567">
    <property type="entry name" value="CpsB_CapC"/>
    <property type="match status" value="1"/>
</dbReference>
<dbReference type="Gene3D" id="3.20.20.140">
    <property type="entry name" value="Metal-dependent hydrolases"/>
    <property type="match status" value="1"/>
</dbReference>
<dbReference type="Proteomes" id="UP001596109">
    <property type="component" value="Unassembled WGS sequence"/>
</dbReference>
<sequence>MIDMHTHLLFGVDDGPKTIEETMGIVEKAMKEGITDMIVTPHAFSPHFHVSCEEIESQLRLLTDVVREARYPVNLHTGQEVRLCENLVEKLQVNEVMTLAKSRYLLLELPTQSVPAYTVNVIQALLEKEIIPIIAHPERNRAIAEKPERLERLIRHGALAQITGGSLAGHFGKNVQKLSLQLIEANLIHAYGSDVHNLDTRPLLFKEGLYYLEKKKRSDRIDILLENNERILKDEPVIMLEPETPVSRKWWQLIV</sequence>
<gene>
    <name evidence="6" type="ORF">ACFPRA_09465</name>
</gene>
<dbReference type="EMBL" id="JBHSNO010000005">
    <property type="protein sequence ID" value="MFC5589115.1"/>
    <property type="molecule type" value="Genomic_DNA"/>
</dbReference>
<name>A0ABW0TKY7_9BACL</name>
<accession>A0ABW0TKY7</accession>
<evidence type="ECO:0000256" key="3">
    <source>
        <dbReference type="ARBA" id="ARBA00022912"/>
    </source>
</evidence>
<proteinExistence type="inferred from homology"/>
<evidence type="ECO:0000256" key="5">
    <source>
        <dbReference type="PIRNR" id="PIRNR016557"/>
    </source>
</evidence>
<evidence type="ECO:0000313" key="7">
    <source>
        <dbReference type="Proteomes" id="UP001596109"/>
    </source>
</evidence>
<comment type="caution">
    <text evidence="6">The sequence shown here is derived from an EMBL/GenBank/DDBJ whole genome shotgun (WGS) entry which is preliminary data.</text>
</comment>
<dbReference type="RefSeq" id="WP_381433253.1">
    <property type="nucleotide sequence ID" value="NZ_JBHSNO010000005.1"/>
</dbReference>
<protein>
    <recommendedName>
        <fullName evidence="5">Tyrosine-protein phosphatase</fullName>
        <ecNumber evidence="5">3.1.3.48</ecNumber>
    </recommendedName>
</protein>
<keyword evidence="3 5" id="KW-0904">Protein phosphatase</keyword>
<evidence type="ECO:0000256" key="1">
    <source>
        <dbReference type="ARBA" id="ARBA00005750"/>
    </source>
</evidence>
<dbReference type="PIRSF" id="PIRSF016557">
    <property type="entry name" value="Caps_synth_CpsB"/>
    <property type="match status" value="1"/>
</dbReference>
<dbReference type="InterPro" id="IPR016195">
    <property type="entry name" value="Pol/histidinol_Pase-like"/>
</dbReference>
<evidence type="ECO:0000313" key="6">
    <source>
        <dbReference type="EMBL" id="MFC5589115.1"/>
    </source>
</evidence>
<keyword evidence="7" id="KW-1185">Reference proteome</keyword>
<dbReference type="PANTHER" id="PTHR39181:SF1">
    <property type="entry name" value="TYROSINE-PROTEIN PHOSPHATASE YWQE"/>
    <property type="match status" value="1"/>
</dbReference>